<dbReference type="PROSITE" id="PS51379">
    <property type="entry name" value="4FE4S_FER_2"/>
    <property type="match status" value="1"/>
</dbReference>
<keyword evidence="1" id="KW-0004">4Fe-4S</keyword>
<gene>
    <name evidence="6" type="ORF">QJ521_06395</name>
</gene>
<keyword evidence="7" id="KW-1185">Reference proteome</keyword>
<dbReference type="GO" id="GO:0008616">
    <property type="term" value="P:tRNA queuosine(34) biosynthetic process"/>
    <property type="evidence" value="ECO:0007669"/>
    <property type="project" value="InterPro"/>
</dbReference>
<evidence type="ECO:0000259" key="5">
    <source>
        <dbReference type="PROSITE" id="PS51379"/>
    </source>
</evidence>
<dbReference type="RefSeq" id="WP_282839615.1">
    <property type="nucleotide sequence ID" value="NZ_JASCXW010000020.1"/>
</dbReference>
<dbReference type="GO" id="GO:0052693">
    <property type="term" value="F:epoxyqueuosine reductase activity"/>
    <property type="evidence" value="ECO:0007669"/>
    <property type="project" value="TreeGrafter"/>
</dbReference>
<keyword evidence="3" id="KW-0408">Iron</keyword>
<sequence>MIKQELYQAFKNRFDVVGIIHTNRYLNEARKMGKKVPNVTYPTMVVLGLAYPMRIIKHTTSHLVPSFYTFGSDYHQVLKTRIDQVMKNFSYDYQLGVDNHPHDERLAATLAGVGFFGKNQLIINKELGSYMFLGIVFIDVKLDQEIILEIDDDCGTCRICIDACPTKALYDDGKYDMEKCMSHYNQTKRELTTPEIEANYSLFGCDICQMVCPKNIKKGVKIHQEFELNGKEMVSIVDLFTKSEKQFKEKYTDTSYLWKGKTILMRNALMVMLRQKNNQYMDLIEDSIIKYETPWYNKTAKGILEKLRKI</sequence>
<dbReference type="Proteomes" id="UP001431532">
    <property type="component" value="Unassembled WGS sequence"/>
</dbReference>
<dbReference type="EMBL" id="JASCXW010000020">
    <property type="protein sequence ID" value="MDI6453185.1"/>
    <property type="molecule type" value="Genomic_DNA"/>
</dbReference>
<dbReference type="InterPro" id="IPR017896">
    <property type="entry name" value="4Fe4S_Fe-S-bd"/>
</dbReference>
<dbReference type="SUPFAM" id="SSF54862">
    <property type="entry name" value="4Fe-4S ferredoxins"/>
    <property type="match status" value="1"/>
</dbReference>
<dbReference type="PANTHER" id="PTHR30002:SF4">
    <property type="entry name" value="EPOXYQUEUOSINE REDUCTASE"/>
    <property type="match status" value="1"/>
</dbReference>
<dbReference type="GO" id="GO:0051539">
    <property type="term" value="F:4 iron, 4 sulfur cluster binding"/>
    <property type="evidence" value="ECO:0007669"/>
    <property type="project" value="UniProtKB-KW"/>
</dbReference>
<proteinExistence type="predicted"/>
<name>A0AAW6U8Y7_9MOLU</name>
<feature type="domain" description="4Fe-4S ferredoxin-type" evidence="5">
    <location>
        <begin position="146"/>
        <end position="174"/>
    </location>
</feature>
<evidence type="ECO:0000256" key="2">
    <source>
        <dbReference type="ARBA" id="ARBA00022723"/>
    </source>
</evidence>
<dbReference type="Gene3D" id="3.30.70.3270">
    <property type="match status" value="1"/>
</dbReference>
<dbReference type="GO" id="GO:0046872">
    <property type="term" value="F:metal ion binding"/>
    <property type="evidence" value="ECO:0007669"/>
    <property type="project" value="UniProtKB-KW"/>
</dbReference>
<reference evidence="6" key="1">
    <citation type="submission" date="2023-05" db="EMBL/GenBank/DDBJ databases">
        <title>Mariniplasma microaerophilum sp. nov., a novel anaerobic mollicute isolated from terrestrial mud volcano, Taman Peninsula, Russia.</title>
        <authorList>
            <person name="Khomyakova M.A."/>
            <person name="Merkel A.Y."/>
            <person name="Slobodkin A.I."/>
        </authorList>
    </citation>
    <scope>NUCLEOTIDE SEQUENCE</scope>
    <source>
        <strain evidence="6">M4Ah</strain>
    </source>
</reference>
<dbReference type="Pfam" id="PF13484">
    <property type="entry name" value="Fer4_16"/>
    <property type="match status" value="1"/>
</dbReference>
<accession>A0AAW6U8Y7</accession>
<dbReference type="InterPro" id="IPR004453">
    <property type="entry name" value="QueG"/>
</dbReference>
<dbReference type="PROSITE" id="PS00198">
    <property type="entry name" value="4FE4S_FER_1"/>
    <property type="match status" value="1"/>
</dbReference>
<dbReference type="InterPro" id="IPR017900">
    <property type="entry name" value="4Fe4S_Fe_S_CS"/>
</dbReference>
<organism evidence="6 7">
    <name type="scientific">Peloplasma aerotolerans</name>
    <dbReference type="NCBI Taxonomy" id="3044389"/>
    <lineage>
        <taxon>Bacteria</taxon>
        <taxon>Bacillati</taxon>
        <taxon>Mycoplasmatota</taxon>
        <taxon>Mollicutes</taxon>
        <taxon>Acholeplasmatales</taxon>
        <taxon>Acholeplasmataceae</taxon>
        <taxon>Peloplasma</taxon>
    </lineage>
</organism>
<protein>
    <submittedName>
        <fullName evidence="6">4Fe-4S double cluster binding domain-containing protein</fullName>
    </submittedName>
</protein>
<keyword evidence="2" id="KW-0479">Metal-binding</keyword>
<evidence type="ECO:0000313" key="7">
    <source>
        <dbReference type="Proteomes" id="UP001431532"/>
    </source>
</evidence>
<dbReference type="AlphaFoldDB" id="A0AAW6U8Y7"/>
<comment type="caution">
    <text evidence="6">The sequence shown here is derived from an EMBL/GenBank/DDBJ whole genome shotgun (WGS) entry which is preliminary data.</text>
</comment>
<evidence type="ECO:0000256" key="4">
    <source>
        <dbReference type="ARBA" id="ARBA00023014"/>
    </source>
</evidence>
<evidence type="ECO:0000256" key="3">
    <source>
        <dbReference type="ARBA" id="ARBA00023004"/>
    </source>
</evidence>
<evidence type="ECO:0000256" key="1">
    <source>
        <dbReference type="ARBA" id="ARBA00022485"/>
    </source>
</evidence>
<keyword evidence="4" id="KW-0411">Iron-sulfur</keyword>
<evidence type="ECO:0000313" key="6">
    <source>
        <dbReference type="EMBL" id="MDI6453185.1"/>
    </source>
</evidence>
<dbReference type="PANTHER" id="PTHR30002">
    <property type="entry name" value="EPOXYQUEUOSINE REDUCTASE"/>
    <property type="match status" value="1"/>
</dbReference>